<feature type="compositionally biased region" description="Basic and acidic residues" evidence="1">
    <location>
        <begin position="68"/>
        <end position="93"/>
    </location>
</feature>
<protein>
    <submittedName>
        <fullName evidence="2">Uncharacterized protein</fullName>
    </submittedName>
</protein>
<dbReference type="AlphaFoldDB" id="A0AAE0PEB9"/>
<comment type="caution">
    <text evidence="2">The sequence shown here is derived from an EMBL/GenBank/DDBJ whole genome shotgun (WGS) entry which is preliminary data.</text>
</comment>
<feature type="region of interest" description="Disordered" evidence="1">
    <location>
        <begin position="312"/>
        <end position="510"/>
    </location>
</feature>
<dbReference type="EMBL" id="JAUTDP010000006">
    <property type="protein sequence ID" value="KAK3398264.1"/>
    <property type="molecule type" value="Genomic_DNA"/>
</dbReference>
<sequence length="532" mass="59352">MAWEEDYEVKPHPATVPAVKTKAQAAPAPAPEGSSSPDSTSSSGSNSKKSQQNKPEEKKPNISNVTTEGERSVAKDNKKKEKKWASRGENGEEWGSRKIVKNRHKVNRSREFIALMPRRLCSGLAWVGQQQFSYSSFALHFLQSTLHQQANTPYLLARSTGNPHSPAAGTLYRQHRQRFMQHSPRMQETAGRFPHFTALSTSVPSVPPNPILSGDLNYRHISPDGIMQLQFESIALKPETAMENTGKRFVRPDTPPSTSSQGVPVLPSSQPPAMKTRRQESGYDPDLSSAVADMQTTYAGLSLDNEPVLNIRPRRSSLMLPPTRIPKPREERRRRKKWVSPEKQGDGNKLPPPTPCPSPSRRTRRRRSFSSSSSVDIENVPRRSSRPYTNYEKKVHGKKVTRSASAGAVTGTRRTGYDADDEESDIMQIEGGSNEDVEMDDVPSYGKTRPDYIRGDNTGYDGNVKMENVPPSYSSSGARLGSDGFVSGRPVLEQREEEGNRIRKRVRSSEDLGQCERVQKWRKIGSGWRTGE</sequence>
<feature type="compositionally biased region" description="Low complexity" evidence="1">
    <location>
        <begin position="15"/>
        <end position="53"/>
    </location>
</feature>
<accession>A0AAE0PEB9</accession>
<reference evidence="2" key="1">
    <citation type="journal article" date="2023" name="Mol. Phylogenet. Evol.">
        <title>Genome-scale phylogeny and comparative genomics of the fungal order Sordariales.</title>
        <authorList>
            <person name="Hensen N."/>
            <person name="Bonometti L."/>
            <person name="Westerberg I."/>
            <person name="Brannstrom I.O."/>
            <person name="Guillou S."/>
            <person name="Cros-Aarteil S."/>
            <person name="Calhoun S."/>
            <person name="Haridas S."/>
            <person name="Kuo A."/>
            <person name="Mondo S."/>
            <person name="Pangilinan J."/>
            <person name="Riley R."/>
            <person name="LaButti K."/>
            <person name="Andreopoulos B."/>
            <person name="Lipzen A."/>
            <person name="Chen C."/>
            <person name="Yan M."/>
            <person name="Daum C."/>
            <person name="Ng V."/>
            <person name="Clum A."/>
            <person name="Steindorff A."/>
            <person name="Ohm R.A."/>
            <person name="Martin F."/>
            <person name="Silar P."/>
            <person name="Natvig D.O."/>
            <person name="Lalanne C."/>
            <person name="Gautier V."/>
            <person name="Ament-Velasquez S.L."/>
            <person name="Kruys A."/>
            <person name="Hutchinson M.I."/>
            <person name="Powell A.J."/>
            <person name="Barry K."/>
            <person name="Miller A.N."/>
            <person name="Grigoriev I.V."/>
            <person name="Debuchy R."/>
            <person name="Gladieux P."/>
            <person name="Hiltunen Thoren M."/>
            <person name="Johannesson H."/>
        </authorList>
    </citation>
    <scope>NUCLEOTIDE SEQUENCE</scope>
    <source>
        <strain evidence="2">FGSC 1904</strain>
    </source>
</reference>
<evidence type="ECO:0000313" key="2">
    <source>
        <dbReference type="EMBL" id="KAK3398264.1"/>
    </source>
</evidence>
<reference evidence="2" key="2">
    <citation type="submission" date="2023-07" db="EMBL/GenBank/DDBJ databases">
        <authorList>
            <consortium name="Lawrence Berkeley National Laboratory"/>
            <person name="Haridas S."/>
            <person name="Hensen N."/>
            <person name="Bonometti L."/>
            <person name="Westerberg I."/>
            <person name="Brannstrom I.O."/>
            <person name="Guillou S."/>
            <person name="Cros-Aarteil S."/>
            <person name="Calhoun S."/>
            <person name="Kuo A."/>
            <person name="Mondo S."/>
            <person name="Pangilinan J."/>
            <person name="Riley R."/>
            <person name="LaButti K."/>
            <person name="Andreopoulos B."/>
            <person name="Lipzen A."/>
            <person name="Chen C."/>
            <person name="Yanf M."/>
            <person name="Daum C."/>
            <person name="Ng V."/>
            <person name="Clum A."/>
            <person name="Steindorff A."/>
            <person name="Ohm R."/>
            <person name="Martin F."/>
            <person name="Silar P."/>
            <person name="Natvig D."/>
            <person name="Lalanne C."/>
            <person name="Gautier V."/>
            <person name="Ament-velasquez S.L."/>
            <person name="Kruys A."/>
            <person name="Hutchinson M.I."/>
            <person name="Powell A.J."/>
            <person name="Barry K."/>
            <person name="Miller A.N."/>
            <person name="Grigoriev I.V."/>
            <person name="Debuchy R."/>
            <person name="Gladieux P."/>
            <person name="Thoren M.H."/>
            <person name="Johannesson H."/>
        </authorList>
    </citation>
    <scope>NUCLEOTIDE SEQUENCE</scope>
    <source>
        <strain evidence="2">FGSC 1904</strain>
    </source>
</reference>
<feature type="region of interest" description="Disordered" evidence="1">
    <location>
        <begin position="246"/>
        <end position="287"/>
    </location>
</feature>
<evidence type="ECO:0000313" key="3">
    <source>
        <dbReference type="Proteomes" id="UP001281003"/>
    </source>
</evidence>
<gene>
    <name evidence="2" type="ORF">B0T20DRAFT_392672</name>
</gene>
<proteinExistence type="predicted"/>
<dbReference type="Proteomes" id="UP001281003">
    <property type="component" value="Unassembled WGS sequence"/>
</dbReference>
<name>A0AAE0PEB9_SORBR</name>
<feature type="region of interest" description="Disordered" evidence="1">
    <location>
        <begin position="1"/>
        <end position="93"/>
    </location>
</feature>
<feature type="compositionally biased region" description="Basic and acidic residues" evidence="1">
    <location>
        <begin position="492"/>
        <end position="501"/>
    </location>
</feature>
<keyword evidence="3" id="KW-1185">Reference proteome</keyword>
<organism evidence="2 3">
    <name type="scientific">Sordaria brevicollis</name>
    <dbReference type="NCBI Taxonomy" id="83679"/>
    <lineage>
        <taxon>Eukaryota</taxon>
        <taxon>Fungi</taxon>
        <taxon>Dikarya</taxon>
        <taxon>Ascomycota</taxon>
        <taxon>Pezizomycotina</taxon>
        <taxon>Sordariomycetes</taxon>
        <taxon>Sordariomycetidae</taxon>
        <taxon>Sordariales</taxon>
        <taxon>Sordariaceae</taxon>
        <taxon>Sordaria</taxon>
    </lineage>
</organism>
<evidence type="ECO:0000256" key="1">
    <source>
        <dbReference type="SAM" id="MobiDB-lite"/>
    </source>
</evidence>